<comment type="caution">
    <text evidence="1">The sequence shown here is derived from an EMBL/GenBank/DDBJ whole genome shotgun (WGS) entry which is preliminary data.</text>
</comment>
<accession>A0A401FS80</accession>
<evidence type="ECO:0000313" key="1">
    <source>
        <dbReference type="EMBL" id="GBC59800.1"/>
    </source>
</evidence>
<proteinExistence type="predicted"/>
<dbReference type="AlphaFoldDB" id="A0A401FS80"/>
<keyword evidence="2" id="KW-1185">Reference proteome</keyword>
<organism evidence="1 2">
    <name type="scientific">Desulfonema ishimotonii</name>
    <dbReference type="NCBI Taxonomy" id="45657"/>
    <lineage>
        <taxon>Bacteria</taxon>
        <taxon>Pseudomonadati</taxon>
        <taxon>Thermodesulfobacteriota</taxon>
        <taxon>Desulfobacteria</taxon>
        <taxon>Desulfobacterales</taxon>
        <taxon>Desulfococcaceae</taxon>
        <taxon>Desulfonema</taxon>
    </lineage>
</organism>
<reference evidence="2" key="1">
    <citation type="submission" date="2017-11" db="EMBL/GenBank/DDBJ databases">
        <authorList>
            <person name="Watanabe M."/>
            <person name="Kojima H."/>
        </authorList>
    </citation>
    <scope>NUCLEOTIDE SEQUENCE [LARGE SCALE GENOMIC DNA]</scope>
    <source>
        <strain evidence="2">Tokyo 01</strain>
    </source>
</reference>
<dbReference type="OrthoDB" id="9948764at2"/>
<gene>
    <name evidence="1" type="ORF">DENIS_0741</name>
</gene>
<dbReference type="Proteomes" id="UP000288096">
    <property type="component" value="Unassembled WGS sequence"/>
</dbReference>
<evidence type="ECO:0000313" key="2">
    <source>
        <dbReference type="Proteomes" id="UP000288096"/>
    </source>
</evidence>
<sequence>MVTTDLLSELFCSRVEELGDEKGLTAHEKERIIKVFQQALANPFMDEQQIYAKLTGEARL</sequence>
<dbReference type="RefSeq" id="WP_124327280.1">
    <property type="nucleotide sequence ID" value="NZ_BEXT01000001.1"/>
</dbReference>
<protein>
    <submittedName>
        <fullName evidence="1">Uncharacterized protein</fullName>
    </submittedName>
</protein>
<reference evidence="2" key="2">
    <citation type="submission" date="2019-01" db="EMBL/GenBank/DDBJ databases">
        <title>Genome sequence of Desulfonema ishimotonii strain Tokyo 01.</title>
        <authorList>
            <person name="Fukui M."/>
        </authorList>
    </citation>
    <scope>NUCLEOTIDE SEQUENCE [LARGE SCALE GENOMIC DNA]</scope>
    <source>
        <strain evidence="2">Tokyo 01</strain>
    </source>
</reference>
<name>A0A401FS80_9BACT</name>
<dbReference type="EMBL" id="BEXT01000001">
    <property type="protein sequence ID" value="GBC59800.1"/>
    <property type="molecule type" value="Genomic_DNA"/>
</dbReference>